<protein>
    <submittedName>
        <fullName evidence="1">Glycosyltransferase</fullName>
    </submittedName>
</protein>
<dbReference type="PANTHER" id="PTHR12526">
    <property type="entry name" value="GLYCOSYLTRANSFERASE"/>
    <property type="match status" value="1"/>
</dbReference>
<dbReference type="EMBL" id="CP045488">
    <property type="protein sequence ID" value="QFU82285.1"/>
    <property type="molecule type" value="Genomic_DNA"/>
</dbReference>
<dbReference type="Gene3D" id="3.40.50.2000">
    <property type="entry name" value="Glycogen Phosphorylase B"/>
    <property type="match status" value="1"/>
</dbReference>
<dbReference type="GeneID" id="42300770"/>
<dbReference type="GO" id="GO:0016740">
    <property type="term" value="F:transferase activity"/>
    <property type="evidence" value="ECO:0007669"/>
    <property type="project" value="UniProtKB-KW"/>
</dbReference>
<evidence type="ECO:0000313" key="1">
    <source>
        <dbReference type="EMBL" id="QFU82285.1"/>
    </source>
</evidence>
<proteinExistence type="predicted"/>
<name>A0A5P9P2C4_9EURY</name>
<dbReference type="KEGG" id="nas:GCU68_06940"/>
<gene>
    <name evidence="1" type="ORF">GCU68_06940</name>
</gene>
<keyword evidence="1" id="KW-0808">Transferase</keyword>
<sequence>MANILIISPGHAPDRISRQPWAYLQGLADQLSERDHNVSVIGDGPQSAESSKTISTKFQFVESVRDPAAIAEAARAFDPDVCLWSLAPIASLYLTQRVPKIADTMVAVVPGPLYSPRDIASQLSRQDFSKLPSYASLVASSCVPQAWFSYFLRSNFDFTVAPTTTIVDKVSLWGYPREKALHVPHGLDSGILTKLSDEEFRDEIPSPPDGDYVVNFGPPRPIRGAQDFVEAVLMLREAGHDVTGVMLARIDDDDDRDLLEEIKGDLVRRGHQGAILITDAYLTPHELKTYICGATAAVLPYRIVQSTVPVSIIEGLGLGCPVITTDIAGARELAPSATLTVSSGSVEELVAAIGRHLSGGHTTTEDQLTAHLPTWDAAVGQLEEEISKQ</sequence>
<organism evidence="1 2">
    <name type="scientific">Natronorubrum aibiense</name>
    <dbReference type="NCBI Taxonomy" id="348826"/>
    <lineage>
        <taxon>Archaea</taxon>
        <taxon>Methanobacteriati</taxon>
        <taxon>Methanobacteriota</taxon>
        <taxon>Stenosarchaea group</taxon>
        <taxon>Halobacteria</taxon>
        <taxon>Halobacteriales</taxon>
        <taxon>Natrialbaceae</taxon>
        <taxon>Natronorubrum</taxon>
    </lineage>
</organism>
<accession>A0A5P9P2C4</accession>
<dbReference type="RefSeq" id="WP_152940160.1">
    <property type="nucleotide sequence ID" value="NZ_CP045488.1"/>
</dbReference>
<dbReference type="SUPFAM" id="SSF53756">
    <property type="entry name" value="UDP-Glycosyltransferase/glycogen phosphorylase"/>
    <property type="match status" value="1"/>
</dbReference>
<dbReference type="Proteomes" id="UP000326170">
    <property type="component" value="Chromosome"/>
</dbReference>
<dbReference type="AlphaFoldDB" id="A0A5P9P2C4"/>
<keyword evidence="2" id="KW-1185">Reference proteome</keyword>
<dbReference type="Pfam" id="PF13692">
    <property type="entry name" value="Glyco_trans_1_4"/>
    <property type="match status" value="1"/>
</dbReference>
<evidence type="ECO:0000313" key="2">
    <source>
        <dbReference type="Proteomes" id="UP000326170"/>
    </source>
</evidence>
<reference evidence="1 2" key="1">
    <citation type="journal article" date="2007" name="Int. J. Syst. Evol. Microbiol.">
        <title>Natronorubrum sulfidifaciens sp. nov., an extremely haloalkaliphilic archaeon isolated from Aiding salt lake in Xin-Jiang, China.</title>
        <authorList>
            <person name="Cui H.L."/>
            <person name="Tohty D."/>
            <person name="Liu H.C."/>
            <person name="Liu S.J."/>
            <person name="Oren A."/>
            <person name="Zhou P.J."/>
        </authorList>
    </citation>
    <scope>NUCLEOTIDE SEQUENCE [LARGE SCALE GENOMIC DNA]</scope>
    <source>
        <strain evidence="1 2">7-3</strain>
    </source>
</reference>